<dbReference type="Proteomes" id="UP000001055">
    <property type="component" value="Unassembled WGS sequence"/>
</dbReference>
<gene>
    <name evidence="1" type="ORF">SNOG_14561</name>
</gene>
<dbReference type="GeneID" id="5981668"/>
<sequence>MAAIDSTDDAAGAERRCYEELAVSNKFVNEIMGYDILQGRPADGGDLEDE</sequence>
<dbReference type="AlphaFoldDB" id="Q0U144"/>
<dbReference type="RefSeq" id="XP_001804743.1">
    <property type="nucleotide sequence ID" value="XM_001804691.1"/>
</dbReference>
<dbReference type="VEuPathDB" id="FungiDB:JI435_145600"/>
<organism evidence="1 2">
    <name type="scientific">Phaeosphaeria nodorum (strain SN15 / ATCC MYA-4574 / FGSC 10173)</name>
    <name type="common">Glume blotch fungus</name>
    <name type="synonym">Parastagonospora nodorum</name>
    <dbReference type="NCBI Taxonomy" id="321614"/>
    <lineage>
        <taxon>Eukaryota</taxon>
        <taxon>Fungi</taxon>
        <taxon>Dikarya</taxon>
        <taxon>Ascomycota</taxon>
        <taxon>Pezizomycotina</taxon>
        <taxon>Dothideomycetes</taxon>
        <taxon>Pleosporomycetidae</taxon>
        <taxon>Pleosporales</taxon>
        <taxon>Pleosporineae</taxon>
        <taxon>Phaeosphaeriaceae</taxon>
        <taxon>Parastagonospora</taxon>
    </lineage>
</organism>
<dbReference type="InParanoid" id="Q0U144"/>
<dbReference type="EMBL" id="CH445356">
    <property type="protein sequence ID" value="EAT78101.1"/>
    <property type="molecule type" value="Genomic_DNA"/>
</dbReference>
<evidence type="ECO:0000313" key="1">
    <source>
        <dbReference type="EMBL" id="EAT78101.1"/>
    </source>
</evidence>
<reference evidence="2" key="1">
    <citation type="journal article" date="2007" name="Plant Cell">
        <title>Dothideomycete-plant interactions illuminated by genome sequencing and EST analysis of the wheat pathogen Stagonospora nodorum.</title>
        <authorList>
            <person name="Hane J.K."/>
            <person name="Lowe R.G."/>
            <person name="Solomon P.S."/>
            <person name="Tan K.C."/>
            <person name="Schoch C.L."/>
            <person name="Spatafora J.W."/>
            <person name="Crous P.W."/>
            <person name="Kodira C."/>
            <person name="Birren B.W."/>
            <person name="Galagan J.E."/>
            <person name="Torriani S.F."/>
            <person name="McDonald B.A."/>
            <person name="Oliver R.P."/>
        </authorList>
    </citation>
    <scope>NUCLEOTIDE SEQUENCE [LARGE SCALE GENOMIC DNA]</scope>
    <source>
        <strain evidence="2">SN15 / ATCC MYA-4574 / FGSC 10173</strain>
    </source>
</reference>
<name>Q0U144_PHANO</name>
<evidence type="ECO:0000313" key="2">
    <source>
        <dbReference type="Proteomes" id="UP000001055"/>
    </source>
</evidence>
<dbReference type="KEGG" id="pno:SNOG_14561"/>
<proteinExistence type="predicted"/>
<protein>
    <submittedName>
        <fullName evidence="1">Uncharacterized protein</fullName>
    </submittedName>
</protein>
<accession>Q0U144</accession>
<dbReference type="HOGENOM" id="CLU_3125592_0_0_1"/>